<feature type="transmembrane region" description="Helical" evidence="2">
    <location>
        <begin position="65"/>
        <end position="85"/>
    </location>
</feature>
<keyword evidence="2" id="KW-1133">Transmembrane helix</keyword>
<reference evidence="3 4" key="1">
    <citation type="submission" date="2018-06" db="EMBL/GenBank/DDBJ databases">
        <title>Genomic Encyclopedia of Type Strains, Phase IV (KMG-V): Genome sequencing to study the core and pangenomes of soil and plant-associated prokaryotes.</title>
        <authorList>
            <person name="Whitman W."/>
        </authorList>
    </citation>
    <scope>NUCLEOTIDE SEQUENCE [LARGE SCALE GENOMIC DNA]</scope>
    <source>
        <strain evidence="3 4">SRCL-318</strain>
    </source>
</reference>
<dbReference type="Proteomes" id="UP000247772">
    <property type="component" value="Unassembled WGS sequence"/>
</dbReference>
<gene>
    <name evidence="3" type="ORF">C7410_118133</name>
</gene>
<name>A0A2V4TXZ9_9BURK</name>
<dbReference type="RefSeq" id="WP_110856252.1">
    <property type="nucleotide sequence ID" value="NZ_QJSQ01000018.1"/>
</dbReference>
<accession>A0A2V4TXZ9</accession>
<feature type="transmembrane region" description="Helical" evidence="2">
    <location>
        <begin position="37"/>
        <end position="58"/>
    </location>
</feature>
<dbReference type="EMBL" id="QJSQ01000018">
    <property type="protein sequence ID" value="PYE19837.1"/>
    <property type="molecule type" value="Genomic_DNA"/>
</dbReference>
<dbReference type="InterPro" id="IPR021762">
    <property type="entry name" value="DUF3325"/>
</dbReference>
<dbReference type="OrthoDB" id="10002761at2"/>
<evidence type="ECO:0000313" key="4">
    <source>
        <dbReference type="Proteomes" id="UP000247772"/>
    </source>
</evidence>
<organism evidence="3 4">
    <name type="scientific">Paraburkholderia silvatlantica</name>
    <dbReference type="NCBI Taxonomy" id="321895"/>
    <lineage>
        <taxon>Bacteria</taxon>
        <taxon>Pseudomonadati</taxon>
        <taxon>Pseudomonadota</taxon>
        <taxon>Betaproteobacteria</taxon>
        <taxon>Burkholderiales</taxon>
        <taxon>Burkholderiaceae</taxon>
        <taxon>Paraburkholderia</taxon>
    </lineage>
</organism>
<comment type="caution">
    <text evidence="3">The sequence shown here is derived from an EMBL/GenBank/DDBJ whole genome shotgun (WGS) entry which is preliminary data.</text>
</comment>
<feature type="region of interest" description="Disordered" evidence="1">
    <location>
        <begin position="94"/>
        <end position="120"/>
    </location>
</feature>
<evidence type="ECO:0000256" key="1">
    <source>
        <dbReference type="SAM" id="MobiDB-lite"/>
    </source>
</evidence>
<keyword evidence="2" id="KW-0812">Transmembrane</keyword>
<protein>
    <submittedName>
        <fullName evidence="3">Uncharacterized protein DUF3325</fullName>
    </submittedName>
</protein>
<dbReference type="AlphaFoldDB" id="A0A2V4TXZ9"/>
<evidence type="ECO:0000256" key="2">
    <source>
        <dbReference type="SAM" id="Phobius"/>
    </source>
</evidence>
<proteinExistence type="predicted"/>
<dbReference type="Pfam" id="PF11804">
    <property type="entry name" value="DUF3325"/>
    <property type="match status" value="1"/>
</dbReference>
<keyword evidence="2" id="KW-0472">Membrane</keyword>
<evidence type="ECO:0000313" key="3">
    <source>
        <dbReference type="EMBL" id="PYE19837.1"/>
    </source>
</evidence>
<sequence length="120" mass="12773">MGLSFTLALFGFAMLALAMRSHHREMLGADCSRRRSGLLRVVAAVLLAASYNCLRVVWGVIEGTIDWFCLASMAALVIVLFLSIATSLRVCPRRGGGPQHPGATAYAPGNTPGLSEDAPR</sequence>